<gene>
    <name evidence="2" type="primary">bioH_1</name>
    <name evidence="2" type="ORF">BN1086_00938</name>
</gene>
<dbReference type="InterPro" id="IPR029058">
    <property type="entry name" value="AB_hydrolase_fold"/>
</dbReference>
<sequence length="231" mass="25394">MSLTPRTIVLIPGYMLNEMLWREFETYLPANCIVHHASVTGGLTLHDIAQHMSTCLPDKFTLIGFSLGGYIARQFAADFSDRVESLVLIASSLREDTPLEAESKWQSVQSLSPATFKGLSSHAIARSLHPLNASDRDMISTIQQMGRCLGFEAFITQSTLTRQGIPSATIGCPTLVIASEDDAIRSMQEAEELVDAIPDASLRTIKDCGHMIPFEQPEALALTITEWISVR</sequence>
<dbReference type="EMBL" id="LK931336">
    <property type="protein sequence ID" value="CDZ82847.1"/>
    <property type="molecule type" value="Genomic_DNA"/>
</dbReference>
<organism evidence="2">
    <name type="scientific">Citrobacter koseri</name>
    <name type="common">Citrobacter diversus</name>
    <dbReference type="NCBI Taxonomy" id="545"/>
    <lineage>
        <taxon>Bacteria</taxon>
        <taxon>Pseudomonadati</taxon>
        <taxon>Pseudomonadota</taxon>
        <taxon>Gammaproteobacteria</taxon>
        <taxon>Enterobacterales</taxon>
        <taxon>Enterobacteriaceae</taxon>
        <taxon>Citrobacter</taxon>
    </lineage>
</organism>
<dbReference type="PANTHER" id="PTHR43689">
    <property type="entry name" value="HYDROLASE"/>
    <property type="match status" value="1"/>
</dbReference>
<dbReference type="PANTHER" id="PTHR43689:SF8">
    <property type="entry name" value="ALPHA_BETA-HYDROLASES SUPERFAMILY PROTEIN"/>
    <property type="match status" value="1"/>
</dbReference>
<reference evidence="2" key="1">
    <citation type="submission" date="2014-06" db="EMBL/GenBank/DDBJ databases">
        <authorList>
            <person name="Urmite Genomes Urmite Genomes"/>
        </authorList>
    </citation>
    <scope>NUCLEOTIDE SEQUENCE</scope>
</reference>
<dbReference type="PATRIC" id="fig|545.12.peg.936"/>
<dbReference type="PRINTS" id="PR00111">
    <property type="entry name" value="ABHYDROLASE"/>
</dbReference>
<dbReference type="Pfam" id="PF12697">
    <property type="entry name" value="Abhydrolase_6"/>
    <property type="match status" value="1"/>
</dbReference>
<dbReference type="RefSeq" id="WP_071258831.1">
    <property type="nucleotide sequence ID" value="NZ_AP025640.1"/>
</dbReference>
<dbReference type="Gene3D" id="3.40.50.1820">
    <property type="entry name" value="alpha/beta hydrolase"/>
    <property type="match status" value="1"/>
</dbReference>
<dbReference type="SUPFAM" id="SSF53474">
    <property type="entry name" value="alpha/beta-Hydrolases"/>
    <property type="match status" value="1"/>
</dbReference>
<evidence type="ECO:0000259" key="1">
    <source>
        <dbReference type="Pfam" id="PF12697"/>
    </source>
</evidence>
<proteinExistence type="predicted"/>
<protein>
    <submittedName>
        <fullName evidence="2">Carboxylesterase (Biotin synthesis protein BioH)</fullName>
    </submittedName>
</protein>
<accession>A0A078LC64</accession>
<dbReference type="AlphaFoldDB" id="A0A078LC64"/>
<name>A0A078LC64_CITKO</name>
<dbReference type="InterPro" id="IPR000073">
    <property type="entry name" value="AB_hydrolase_1"/>
</dbReference>
<feature type="domain" description="AB hydrolase-1" evidence="1">
    <location>
        <begin position="8"/>
        <end position="221"/>
    </location>
</feature>
<evidence type="ECO:0000313" key="2">
    <source>
        <dbReference type="EMBL" id="CDZ82847.1"/>
    </source>
</evidence>